<keyword evidence="3" id="KW-0812">Transmembrane</keyword>
<dbReference type="PROSITE" id="PS51779">
    <property type="entry name" value="POTRA"/>
    <property type="match status" value="2"/>
</dbReference>
<organism evidence="6 7">
    <name type="scientific">Geochorda subterranea</name>
    <dbReference type="NCBI Taxonomy" id="3109564"/>
    <lineage>
        <taxon>Bacteria</taxon>
        <taxon>Bacillati</taxon>
        <taxon>Bacillota</taxon>
        <taxon>Limnochordia</taxon>
        <taxon>Limnochordales</taxon>
        <taxon>Geochordaceae</taxon>
        <taxon>Geochorda</taxon>
    </lineage>
</organism>
<keyword evidence="7" id="KW-1185">Reference proteome</keyword>
<dbReference type="InterPro" id="IPR000184">
    <property type="entry name" value="Bac_surfAg_D15"/>
</dbReference>
<reference evidence="7" key="1">
    <citation type="submission" date="2023-12" db="EMBL/GenBank/DDBJ databases">
        <title>Novel isolates from deep terrestrial aquifers shed light on the physiology and ecology of the class Limnochordia.</title>
        <authorList>
            <person name="Karnachuk O.V."/>
            <person name="Lukina A.P."/>
            <person name="Avakyan M.R."/>
            <person name="Kadnikov V."/>
            <person name="Begmatov S."/>
            <person name="Beletsky A.V."/>
            <person name="Mardanov A.V."/>
            <person name="Ravin N.V."/>
        </authorList>
    </citation>
    <scope>NUCLEOTIDE SEQUENCE [LARGE SCALE GENOMIC DNA]</scope>
    <source>
        <strain evidence="7">LN</strain>
    </source>
</reference>
<sequence length="575" mass="62601">MLALTSLEGVQAATEPEIPDAEVRAVVVSGNERVEAVTILDAITRTQPGKPLRREDVQADMQAILDLGYFKSVSVDIQSLSTGRDGGGPQLVRVVFSVVENPVLRRVVLEPSDDLAPVLERRKVQADDVAALLQLPTGQVAHGPTITRQVQELPALVWQRFGVLVMPSGLQLQDDGTLQVALVPVKVGAVDLEGNEKTKDYVITRELRMEPGEVLVRSDLELGLRRVLMLGLFEEVNADLREVPERPDEVAVVVRVKERRTGNVQLGVTWTVGEGPAGFVEISDGNFLGRAQQVGLTLSYGGYGAQRYHLSFTEPYLDARGTSLGVKVGWEQNGQPTARDPVYVDRRYGGELTLGRPLSEYTRGFLTFANWETQAIPAGGSPPEDAVTGTLRSVGLSTVTDTSDHPYNPTTGHRLRLSTEVAGLGGDFHFVKAESSYSHYVPVTLRDSRHVLAGRLSVGRLIPTGGSQQTPDQERFRLGGADGLRGYRPGTVVGDTMLLANLEYRFPIYKPVSGVLFLDAGQAWAEGDPVDLGELRWDAGFGLRIDIGALGMIRLDYGMSPQEQGQFHFSIGQQF</sequence>
<dbReference type="RefSeq" id="WP_324669233.1">
    <property type="nucleotide sequence ID" value="NZ_CP141614.1"/>
</dbReference>
<keyword evidence="2" id="KW-1134">Transmembrane beta strand</keyword>
<dbReference type="Gene3D" id="3.10.20.310">
    <property type="entry name" value="membrane protein fhac"/>
    <property type="match status" value="2"/>
</dbReference>
<feature type="domain" description="POTRA" evidence="5">
    <location>
        <begin position="21"/>
        <end position="101"/>
    </location>
</feature>
<evidence type="ECO:0000259" key="5">
    <source>
        <dbReference type="PROSITE" id="PS51779"/>
    </source>
</evidence>
<accession>A0ABZ1BPW8</accession>
<dbReference type="InterPro" id="IPR010827">
    <property type="entry name" value="BamA/TamA_POTRA"/>
</dbReference>
<comment type="subcellular location">
    <subcellularLocation>
        <location evidence="1">Membrane</location>
    </subcellularLocation>
</comment>
<evidence type="ECO:0000313" key="7">
    <source>
        <dbReference type="Proteomes" id="UP001333102"/>
    </source>
</evidence>
<dbReference type="PANTHER" id="PTHR12815:SF18">
    <property type="entry name" value="SORTING AND ASSEMBLY MACHINERY COMPONENT 50 HOMOLOG"/>
    <property type="match status" value="1"/>
</dbReference>
<dbReference type="Proteomes" id="UP001333102">
    <property type="component" value="Chromosome"/>
</dbReference>
<feature type="domain" description="POTRA" evidence="5">
    <location>
        <begin position="185"/>
        <end position="259"/>
    </location>
</feature>
<dbReference type="Gene3D" id="2.40.160.50">
    <property type="entry name" value="membrane protein fhac: a member of the omp85/tpsb transporter family"/>
    <property type="match status" value="1"/>
</dbReference>
<evidence type="ECO:0000256" key="3">
    <source>
        <dbReference type="ARBA" id="ARBA00022692"/>
    </source>
</evidence>
<evidence type="ECO:0000256" key="1">
    <source>
        <dbReference type="ARBA" id="ARBA00004370"/>
    </source>
</evidence>
<keyword evidence="4" id="KW-0472">Membrane</keyword>
<dbReference type="InterPro" id="IPR034746">
    <property type="entry name" value="POTRA"/>
</dbReference>
<proteinExistence type="predicted"/>
<dbReference type="Pfam" id="PF07244">
    <property type="entry name" value="POTRA"/>
    <property type="match status" value="2"/>
</dbReference>
<evidence type="ECO:0000256" key="2">
    <source>
        <dbReference type="ARBA" id="ARBA00022452"/>
    </source>
</evidence>
<protein>
    <submittedName>
        <fullName evidence="6">BamA/TamA family outer membrane protein</fullName>
    </submittedName>
</protein>
<evidence type="ECO:0000313" key="6">
    <source>
        <dbReference type="EMBL" id="WRP14847.1"/>
    </source>
</evidence>
<name>A0ABZ1BPW8_9FIRM</name>
<dbReference type="Pfam" id="PF01103">
    <property type="entry name" value="Omp85"/>
    <property type="match status" value="1"/>
</dbReference>
<evidence type="ECO:0000256" key="4">
    <source>
        <dbReference type="ARBA" id="ARBA00023136"/>
    </source>
</evidence>
<gene>
    <name evidence="6" type="ORF">VLY81_01360</name>
</gene>
<dbReference type="EMBL" id="CP141614">
    <property type="protein sequence ID" value="WRP14847.1"/>
    <property type="molecule type" value="Genomic_DNA"/>
</dbReference>
<dbReference type="PANTHER" id="PTHR12815">
    <property type="entry name" value="SORTING AND ASSEMBLY MACHINERY SAMM50 PROTEIN FAMILY MEMBER"/>
    <property type="match status" value="1"/>
</dbReference>
<dbReference type="InterPro" id="IPR039910">
    <property type="entry name" value="D15-like"/>
</dbReference>